<dbReference type="InterPro" id="IPR000870">
    <property type="entry name" value="Homoserine_kinase"/>
</dbReference>
<dbReference type="RefSeq" id="WP_205457889.1">
    <property type="nucleotide sequence ID" value="NZ_JAFHKK010000002.1"/>
</dbReference>
<dbReference type="Gene3D" id="3.30.70.890">
    <property type="entry name" value="GHMP kinase, C-terminal domain"/>
    <property type="match status" value="1"/>
</dbReference>
<evidence type="ECO:0000256" key="12">
    <source>
        <dbReference type="HAMAP-Rule" id="MF_00384"/>
    </source>
</evidence>
<dbReference type="InterPro" id="IPR006204">
    <property type="entry name" value="GHMP_kinase_N_dom"/>
</dbReference>
<dbReference type="EMBL" id="JAFHKK010000002">
    <property type="protein sequence ID" value="MBN2963451.1"/>
    <property type="molecule type" value="Genomic_DNA"/>
</dbReference>
<keyword evidence="16" id="KW-1185">Reference proteome</keyword>
<dbReference type="Proteomes" id="UP000703590">
    <property type="component" value="Unassembled WGS sequence"/>
</dbReference>
<feature type="binding site" evidence="12">
    <location>
        <begin position="84"/>
        <end position="94"/>
    </location>
    <ligand>
        <name>ATP</name>
        <dbReference type="ChEBI" id="CHEBI:30616"/>
    </ligand>
</feature>
<reference evidence="15 16" key="3">
    <citation type="submission" date="2021-02" db="EMBL/GenBank/DDBJ databases">
        <authorList>
            <person name="Merkel A.Y."/>
        </authorList>
    </citation>
    <scope>NUCLEOTIDE SEQUENCE [LARGE SCALE GENOMIC DNA]</scope>
    <source>
        <strain evidence="15 16">T05b</strain>
    </source>
</reference>
<keyword evidence="5 12" id="KW-0028">Amino-acid biosynthesis</keyword>
<evidence type="ECO:0000256" key="6">
    <source>
        <dbReference type="ARBA" id="ARBA00022679"/>
    </source>
</evidence>
<evidence type="ECO:0000259" key="13">
    <source>
        <dbReference type="Pfam" id="PF00288"/>
    </source>
</evidence>
<dbReference type="PRINTS" id="PR00958">
    <property type="entry name" value="HOMSERKINASE"/>
</dbReference>
<comment type="caution">
    <text evidence="15">The sequence shown here is derived from an EMBL/GenBank/DDBJ whole genome shotgun (WGS) entry which is preliminary data.</text>
</comment>
<keyword evidence="9 12" id="KW-0418">Kinase</keyword>
<evidence type="ECO:0000313" key="16">
    <source>
        <dbReference type="Proteomes" id="UP000703590"/>
    </source>
</evidence>
<reference evidence="15 16" key="2">
    <citation type="submission" date="2021-02" db="EMBL/GenBank/DDBJ databases">
        <title>Sulfurospirillum tamanensis sp. nov.</title>
        <authorList>
            <person name="Frolova A."/>
            <person name="Merkel A."/>
            <person name="Slobodkin A."/>
        </authorList>
    </citation>
    <scope>NUCLEOTIDE SEQUENCE [LARGE SCALE GENOMIC DNA]</scope>
    <source>
        <strain evidence="15 16">T05b</strain>
    </source>
</reference>
<dbReference type="NCBIfam" id="TIGR00191">
    <property type="entry name" value="thrB"/>
    <property type="match status" value="1"/>
</dbReference>
<evidence type="ECO:0000256" key="7">
    <source>
        <dbReference type="ARBA" id="ARBA00022697"/>
    </source>
</evidence>
<dbReference type="InterPro" id="IPR020568">
    <property type="entry name" value="Ribosomal_Su5_D2-typ_SF"/>
</dbReference>
<dbReference type="InterPro" id="IPR006203">
    <property type="entry name" value="GHMP_knse_ATP-bd_CS"/>
</dbReference>
<accession>A0ABS2WP38</accession>
<comment type="similarity">
    <text evidence="2 12">Belongs to the GHMP kinase family. Homoserine kinase subfamily.</text>
</comment>
<comment type="function">
    <text evidence="12">Catalyzes the ATP-dependent phosphorylation of L-homoserine to L-homoserine phosphate.</text>
</comment>
<keyword evidence="6 12" id="KW-0808">Transferase</keyword>
<dbReference type="HAMAP" id="MF_00384">
    <property type="entry name" value="Homoser_kinase"/>
    <property type="match status" value="1"/>
</dbReference>
<comment type="pathway">
    <text evidence="1 12">Amino-acid biosynthesis; L-threonine biosynthesis; L-threonine from L-aspartate: step 4/5.</text>
</comment>
<dbReference type="PANTHER" id="PTHR20861">
    <property type="entry name" value="HOMOSERINE/4-DIPHOSPHOCYTIDYL-2-C-METHYL-D-ERYTHRITOL KINASE"/>
    <property type="match status" value="1"/>
</dbReference>
<keyword evidence="8 12" id="KW-0547">Nucleotide-binding</keyword>
<dbReference type="SUPFAM" id="SSF54211">
    <property type="entry name" value="Ribosomal protein S5 domain 2-like"/>
    <property type="match status" value="1"/>
</dbReference>
<evidence type="ECO:0000256" key="10">
    <source>
        <dbReference type="ARBA" id="ARBA00022840"/>
    </source>
</evidence>
<gene>
    <name evidence="12" type="primary">thrB</name>
    <name evidence="15" type="ORF">JWV37_01530</name>
</gene>
<feature type="domain" description="GHMP kinase C-terminal" evidence="14">
    <location>
        <begin position="210"/>
        <end position="275"/>
    </location>
</feature>
<proteinExistence type="inferred from homology"/>
<dbReference type="EC" id="2.7.1.39" evidence="3 12"/>
<dbReference type="Pfam" id="PF00288">
    <property type="entry name" value="GHMP_kinases_N"/>
    <property type="match status" value="1"/>
</dbReference>
<keyword evidence="10 12" id="KW-0067">ATP-binding</keyword>
<evidence type="ECO:0000256" key="8">
    <source>
        <dbReference type="ARBA" id="ARBA00022741"/>
    </source>
</evidence>
<feature type="domain" description="GHMP kinase N-terminal" evidence="13">
    <location>
        <begin position="69"/>
        <end position="137"/>
    </location>
</feature>
<organism evidence="15 16">
    <name type="scientific">Sulfurospirillum tamanense</name>
    <dbReference type="NCBI Taxonomy" id="2813362"/>
    <lineage>
        <taxon>Bacteria</taxon>
        <taxon>Pseudomonadati</taxon>
        <taxon>Campylobacterota</taxon>
        <taxon>Epsilonproteobacteria</taxon>
        <taxon>Campylobacterales</taxon>
        <taxon>Sulfurospirillaceae</taxon>
        <taxon>Sulfurospirillum</taxon>
    </lineage>
</organism>
<dbReference type="PIRSF" id="PIRSF000676">
    <property type="entry name" value="Homoser_kin"/>
    <property type="match status" value="1"/>
</dbReference>
<evidence type="ECO:0000256" key="1">
    <source>
        <dbReference type="ARBA" id="ARBA00005015"/>
    </source>
</evidence>
<sequence>MKIYIPATSANLGPGFDALGLSLSLHNRVSITPSSLGSISIKGEGADRPRLKTHNPFVSIFHEVYTQMSGRKRSFRFEFENKIPLSRGLGSSSAVIVGAIASAYHMAGMRVEKENVLNRALEYESHPDNIAPAVHGGFTTSIVHEGKVYTQKKSLPESIKAVLVIPDRPMSTAKSRTQLPKHYSMKECVNNLSHAAFLSATFLNEQWDLLHLASLDMMHEERRMRQLPELFRVRKMALEAGALMSTLSGSGSTFLNIVRTEEAEGVKAVLKKAFPEYRVDTCAFDNEGFTIENS</sequence>
<dbReference type="Pfam" id="PF08544">
    <property type="entry name" value="GHMP_kinases_C"/>
    <property type="match status" value="1"/>
</dbReference>
<dbReference type="InterPro" id="IPR036554">
    <property type="entry name" value="GHMP_kinase_C_sf"/>
</dbReference>
<evidence type="ECO:0000256" key="3">
    <source>
        <dbReference type="ARBA" id="ARBA00012078"/>
    </source>
</evidence>
<evidence type="ECO:0000256" key="9">
    <source>
        <dbReference type="ARBA" id="ARBA00022777"/>
    </source>
</evidence>
<comment type="catalytic activity">
    <reaction evidence="11 12">
        <text>L-homoserine + ATP = O-phospho-L-homoserine + ADP + H(+)</text>
        <dbReference type="Rhea" id="RHEA:13985"/>
        <dbReference type="ChEBI" id="CHEBI:15378"/>
        <dbReference type="ChEBI" id="CHEBI:30616"/>
        <dbReference type="ChEBI" id="CHEBI:57476"/>
        <dbReference type="ChEBI" id="CHEBI:57590"/>
        <dbReference type="ChEBI" id="CHEBI:456216"/>
        <dbReference type="EC" id="2.7.1.39"/>
    </reaction>
</comment>
<dbReference type="Gene3D" id="3.30.230.10">
    <property type="match status" value="1"/>
</dbReference>
<dbReference type="PROSITE" id="PS00627">
    <property type="entry name" value="GHMP_KINASES_ATP"/>
    <property type="match status" value="1"/>
</dbReference>
<reference evidence="16" key="1">
    <citation type="submission" date="2021-02" db="EMBL/GenBank/DDBJ databases">
        <title>Sulfurospirillum tamanensis sp. nov.</title>
        <authorList>
            <person name="Merkel A.Y."/>
        </authorList>
    </citation>
    <scope>NUCLEOTIDE SEQUENCE [LARGE SCALE GENOMIC DNA]</scope>
    <source>
        <strain evidence="16">T05b</strain>
    </source>
</reference>
<evidence type="ECO:0000256" key="2">
    <source>
        <dbReference type="ARBA" id="ARBA00007370"/>
    </source>
</evidence>
<keyword evidence="12" id="KW-0963">Cytoplasm</keyword>
<keyword evidence="7 12" id="KW-0791">Threonine biosynthesis</keyword>
<name>A0ABS2WP38_9BACT</name>
<comment type="subcellular location">
    <subcellularLocation>
        <location evidence="12">Cytoplasm</location>
    </subcellularLocation>
</comment>
<evidence type="ECO:0000256" key="5">
    <source>
        <dbReference type="ARBA" id="ARBA00022605"/>
    </source>
</evidence>
<dbReference type="PANTHER" id="PTHR20861:SF1">
    <property type="entry name" value="HOMOSERINE KINASE"/>
    <property type="match status" value="1"/>
</dbReference>
<evidence type="ECO:0000256" key="4">
    <source>
        <dbReference type="ARBA" id="ARBA00017858"/>
    </source>
</evidence>
<dbReference type="InterPro" id="IPR014721">
    <property type="entry name" value="Ribsml_uS5_D2-typ_fold_subgr"/>
</dbReference>
<evidence type="ECO:0000313" key="15">
    <source>
        <dbReference type="EMBL" id="MBN2963451.1"/>
    </source>
</evidence>
<dbReference type="SUPFAM" id="SSF55060">
    <property type="entry name" value="GHMP Kinase, C-terminal domain"/>
    <property type="match status" value="1"/>
</dbReference>
<evidence type="ECO:0000259" key="14">
    <source>
        <dbReference type="Pfam" id="PF08544"/>
    </source>
</evidence>
<dbReference type="InterPro" id="IPR013750">
    <property type="entry name" value="GHMP_kinase_C_dom"/>
</dbReference>
<protein>
    <recommendedName>
        <fullName evidence="4 12">Homoserine kinase</fullName>
        <shortName evidence="12">HK</shortName>
        <shortName evidence="12">HSK</shortName>
        <ecNumber evidence="3 12">2.7.1.39</ecNumber>
    </recommendedName>
</protein>
<dbReference type="GO" id="GO:0004413">
    <property type="term" value="F:homoserine kinase activity"/>
    <property type="evidence" value="ECO:0007669"/>
    <property type="project" value="UniProtKB-EC"/>
</dbReference>
<evidence type="ECO:0000256" key="11">
    <source>
        <dbReference type="ARBA" id="ARBA00049375"/>
    </source>
</evidence>